<keyword evidence="2 6" id="KW-0853">WD repeat</keyword>
<dbReference type="InterPro" id="IPR000477">
    <property type="entry name" value="RT_dom"/>
</dbReference>
<protein>
    <recommendedName>
        <fullName evidence="7">Reverse transcriptase domain-containing protein</fullName>
    </recommendedName>
</protein>
<proteinExistence type="inferred from homology"/>
<comment type="subcellular location">
    <subcellularLocation>
        <location evidence="1">Nucleus</location>
        <location evidence="1">Nucleolus</location>
    </subcellularLocation>
</comment>
<dbReference type="InterPro" id="IPR007148">
    <property type="entry name" value="SSU_processome_Utp12"/>
</dbReference>
<evidence type="ECO:0000313" key="8">
    <source>
        <dbReference type="EMBL" id="KAK6736433.1"/>
    </source>
</evidence>
<evidence type="ECO:0000256" key="5">
    <source>
        <dbReference type="ARBA" id="ARBA00038229"/>
    </source>
</evidence>
<dbReference type="PRINTS" id="PR00320">
    <property type="entry name" value="GPROTEINBRPT"/>
</dbReference>
<feature type="repeat" description="WD" evidence="6">
    <location>
        <begin position="953"/>
        <end position="994"/>
    </location>
</feature>
<dbReference type="EMBL" id="JAVFWL010000002">
    <property type="protein sequence ID" value="KAK6736433.1"/>
    <property type="molecule type" value="Genomic_DNA"/>
</dbReference>
<evidence type="ECO:0000313" key="9">
    <source>
        <dbReference type="Proteomes" id="UP001303046"/>
    </source>
</evidence>
<comment type="caution">
    <text evidence="8">The sequence shown here is derived from an EMBL/GenBank/DDBJ whole genome shotgun (WGS) entry which is preliminary data.</text>
</comment>
<dbReference type="SMART" id="SM00320">
    <property type="entry name" value="WD40"/>
    <property type="match status" value="12"/>
</dbReference>
<evidence type="ECO:0000256" key="2">
    <source>
        <dbReference type="ARBA" id="ARBA00022574"/>
    </source>
</evidence>
<evidence type="ECO:0000259" key="7">
    <source>
        <dbReference type="PROSITE" id="PS50878"/>
    </source>
</evidence>
<dbReference type="Pfam" id="PF00078">
    <property type="entry name" value="RVT_1"/>
    <property type="match status" value="1"/>
</dbReference>
<keyword evidence="4" id="KW-0539">Nucleus</keyword>
<dbReference type="SUPFAM" id="SSF56672">
    <property type="entry name" value="DNA/RNA polymerases"/>
    <property type="match status" value="1"/>
</dbReference>
<keyword evidence="3" id="KW-0677">Repeat</keyword>
<feature type="repeat" description="WD" evidence="6">
    <location>
        <begin position="775"/>
        <end position="809"/>
    </location>
</feature>
<evidence type="ECO:0000256" key="3">
    <source>
        <dbReference type="ARBA" id="ARBA00022737"/>
    </source>
</evidence>
<dbReference type="InterPro" id="IPR011047">
    <property type="entry name" value="Quinoprotein_ADH-like_sf"/>
</dbReference>
<dbReference type="PROSITE" id="PS50082">
    <property type="entry name" value="WD_REPEATS_2"/>
    <property type="match status" value="6"/>
</dbReference>
<feature type="repeat" description="WD" evidence="6">
    <location>
        <begin position="382"/>
        <end position="423"/>
    </location>
</feature>
<dbReference type="InterPro" id="IPR019775">
    <property type="entry name" value="WD40_repeat_CS"/>
</dbReference>
<feature type="repeat" description="WD" evidence="6">
    <location>
        <begin position="910"/>
        <end position="943"/>
    </location>
</feature>
<accession>A0ABR1CFH9</accession>
<dbReference type="CDD" id="cd00200">
    <property type="entry name" value="WD40"/>
    <property type="match status" value="1"/>
</dbReference>
<organism evidence="8 9">
    <name type="scientific">Necator americanus</name>
    <name type="common">Human hookworm</name>
    <dbReference type="NCBI Taxonomy" id="51031"/>
    <lineage>
        <taxon>Eukaryota</taxon>
        <taxon>Metazoa</taxon>
        <taxon>Ecdysozoa</taxon>
        <taxon>Nematoda</taxon>
        <taxon>Chromadorea</taxon>
        <taxon>Rhabditida</taxon>
        <taxon>Rhabditina</taxon>
        <taxon>Rhabditomorpha</taxon>
        <taxon>Strongyloidea</taxon>
        <taxon>Ancylostomatidae</taxon>
        <taxon>Bunostominae</taxon>
        <taxon>Necator</taxon>
    </lineage>
</organism>
<feature type="repeat" description="WD" evidence="6">
    <location>
        <begin position="424"/>
        <end position="465"/>
    </location>
</feature>
<dbReference type="InterPro" id="IPR051570">
    <property type="entry name" value="TBC1_cilium_biogenesis"/>
</dbReference>
<dbReference type="InterPro" id="IPR020472">
    <property type="entry name" value="WD40_PAC1"/>
</dbReference>
<name>A0ABR1CFH9_NECAM</name>
<dbReference type="InterPro" id="IPR036322">
    <property type="entry name" value="WD40_repeat_dom_sf"/>
</dbReference>
<feature type="repeat" description="WD" evidence="6">
    <location>
        <begin position="868"/>
        <end position="909"/>
    </location>
</feature>
<dbReference type="InterPro" id="IPR043128">
    <property type="entry name" value="Rev_trsase/Diguanyl_cyclase"/>
</dbReference>
<dbReference type="Pfam" id="PF25173">
    <property type="entry name" value="Beta-prop_WDR3_1st"/>
    <property type="match status" value="1"/>
</dbReference>
<evidence type="ECO:0000256" key="4">
    <source>
        <dbReference type="ARBA" id="ARBA00023242"/>
    </source>
</evidence>
<keyword evidence="9" id="KW-1185">Reference proteome</keyword>
<dbReference type="PANTHER" id="PTHR19853">
    <property type="entry name" value="WD REPEAT CONTAINING PROTEIN 3 WDR3"/>
    <property type="match status" value="1"/>
</dbReference>
<dbReference type="SUPFAM" id="SSF50978">
    <property type="entry name" value="WD40 repeat-like"/>
    <property type="match status" value="1"/>
</dbReference>
<evidence type="ECO:0000256" key="1">
    <source>
        <dbReference type="ARBA" id="ARBA00004604"/>
    </source>
</evidence>
<dbReference type="PROSITE" id="PS50878">
    <property type="entry name" value="RT_POL"/>
    <property type="match status" value="1"/>
</dbReference>
<dbReference type="InterPro" id="IPR043502">
    <property type="entry name" value="DNA/RNA_pol_sf"/>
</dbReference>
<dbReference type="PROSITE" id="PS00678">
    <property type="entry name" value="WD_REPEATS_1"/>
    <property type="match status" value="1"/>
</dbReference>
<feature type="domain" description="Reverse transcriptase" evidence="7">
    <location>
        <begin position="1"/>
        <end position="144"/>
    </location>
</feature>
<comment type="similarity">
    <text evidence="5">Belongs to the WD repeat WDR3/UTP12 family.</text>
</comment>
<dbReference type="Pfam" id="PF04003">
    <property type="entry name" value="Utp12"/>
    <property type="match status" value="1"/>
</dbReference>
<dbReference type="InterPro" id="IPR015943">
    <property type="entry name" value="WD40/YVTN_repeat-like_dom_sf"/>
</dbReference>
<dbReference type="PANTHER" id="PTHR19853:SF0">
    <property type="entry name" value="WD REPEAT-CONTAINING PROTEIN 3"/>
    <property type="match status" value="1"/>
</dbReference>
<dbReference type="Proteomes" id="UP001303046">
    <property type="component" value="Unassembled WGS sequence"/>
</dbReference>
<dbReference type="SUPFAM" id="SSF50998">
    <property type="entry name" value="Quinoprotein alcohol dehydrogenase-like"/>
    <property type="match status" value="1"/>
</dbReference>
<gene>
    <name evidence="8" type="primary">Necator_chrII.g7032</name>
    <name evidence="8" type="ORF">RB195_019239</name>
</gene>
<dbReference type="InterPro" id="IPR001680">
    <property type="entry name" value="WD40_rpt"/>
</dbReference>
<reference evidence="8 9" key="1">
    <citation type="submission" date="2023-08" db="EMBL/GenBank/DDBJ databases">
        <title>A Necator americanus chromosomal reference genome.</title>
        <authorList>
            <person name="Ilik V."/>
            <person name="Petrzelkova K.J."/>
            <person name="Pardy F."/>
            <person name="Fuh T."/>
            <person name="Niatou-Singa F.S."/>
            <person name="Gouil Q."/>
            <person name="Baker L."/>
            <person name="Ritchie M.E."/>
            <person name="Jex A.R."/>
            <person name="Gazzola D."/>
            <person name="Li H."/>
            <person name="Toshio Fujiwara R."/>
            <person name="Zhan B."/>
            <person name="Aroian R.V."/>
            <person name="Pafco B."/>
            <person name="Schwarz E.M."/>
        </authorList>
    </citation>
    <scope>NUCLEOTIDE SEQUENCE [LARGE SCALE GENOMIC DNA]</scope>
    <source>
        <strain evidence="8 9">Aroian</strain>
        <tissue evidence="8">Whole animal</tissue>
    </source>
</reference>
<dbReference type="CDD" id="cd01650">
    <property type="entry name" value="RT_nLTR_like"/>
    <property type="match status" value="1"/>
</dbReference>
<dbReference type="Gene3D" id="2.130.10.10">
    <property type="entry name" value="YVTN repeat-like/Quinoprotein amine dehydrogenase"/>
    <property type="match status" value="3"/>
</dbReference>
<evidence type="ECO:0000256" key="6">
    <source>
        <dbReference type="PROSITE-ProRule" id="PRU00221"/>
    </source>
</evidence>
<dbReference type="Gene3D" id="3.30.70.270">
    <property type="match status" value="1"/>
</dbReference>
<dbReference type="Pfam" id="PF25172">
    <property type="entry name" value="Beta-prop_WDR3_2nd"/>
    <property type="match status" value="1"/>
</dbReference>
<dbReference type="PROSITE" id="PS50294">
    <property type="entry name" value="WD_REPEATS_REGION"/>
    <property type="match status" value="5"/>
</dbReference>
<sequence>MPLCLTFIDLKKAFDSVDTDALIEGLDNQGVPTQYRNVLRELYKGVRQGDTISPKIFTATLENAMRKLEWDDMEVKVDGRQLHHLRFADDIVLITANISQAERMLTEFDETCGCIGLQLNLQKAMFMQNGWVSDAPLTLNGTNISECTSYVYLGRELNMMNDLTSKLDRRKRAAWAACKSIEDVVKDTRNTRLRAHFSTSQYFLLWPMLQKPGHFARKCGRSPTRWSLFLTKSFEEKYDALRVPRERRNHWATLARDRDKWKDYWRPLDQLEEQRESRRSRYCMGITKDYLRYVHSGTTGCVCSTNGEICAVDEKICVVTACENVSFYNMRTSEKVDEISESTGDALCIKLSQDRRWLAVGYADGIIQLFDRKSDESNSVTFSGHKKGVNSLEFSDDGLLLASGGKDCAVILWDVVSESGLFRLNGHKAPVTHLTFVQNGQFLITSSKDCFVKFWSLKSQSCFYTLFENRTEVYSFSIFNNETLMAVASAEAELVVYGLTWLSEGSVPSTSQDKEPEKKKALSQLHLDGNVTEDMANRYVRVNLRGRLLRQCKGRALQLALSPDERFLLCLGADKVVDVYRIFTEAESSKRVAKKLKSAKRKAASDGTSATVTEEHVKKDVTTIISSVGEYRTHAKTKRVDFTTKCRMDQSCTANYSFFALMANNTVHLVDFKCDLSSNSVSFDCVSTTDHLGHRNDIRALSVSCSNNAVLSGGGNELIIWNAHSLRPVACLHTEEMSDVTAALFATGGGHVIAGTKTGSLFLWDVASCELLESRNGHDGSIWEIVHTANGKSIITVSSDKKAKFWSYEVVSEGTRKRLSLRETRILELPDEGLCCAVSPDGKFVVIGMLDNTAGVYFSDTLKFFISLYGHSLPVTCVTVSPDSKLVVTGSADKSIKIWGLDFGDCHKSFYAHDDVVSAVLFSPSEEMLVWSAGRDGKIKQWDAKKLCRVQVLDRHSAEVRALAQTDNGSSLFSASHDKSLRCWELTEEIIVVQEEEEMEREKNYEARLIEEEDVVSGEAIDAEAGLAAVKSTQSVISAENIIEAVDIVRNEKIESKENAEHKPHPLMAAYNSKSYEHFIVDVISRCRPSNIERSLLMVPLSYVSDILTALSSCVQQHYRVEFAVRIAIFLIRVHQNHVINSTEMLPLLGKISSQMPEGIKEVRDITGFNLAALELLQLELEEAQNIKLFADVSETVAWNPFLRNVDFAHVRLLIISTVLLSLVS</sequence>